<name>A0A6I2UUP9_9FIRM</name>
<evidence type="ECO:0000313" key="2">
    <source>
        <dbReference type="EMBL" id="MSV23830.1"/>
    </source>
</evidence>
<dbReference type="InterPro" id="IPR032820">
    <property type="entry name" value="ATPase_put"/>
</dbReference>
<dbReference type="Proteomes" id="UP000430222">
    <property type="component" value="Unassembled WGS sequence"/>
</dbReference>
<evidence type="ECO:0000256" key="1">
    <source>
        <dbReference type="SAM" id="Phobius"/>
    </source>
</evidence>
<keyword evidence="3" id="KW-1185">Reference proteome</keyword>
<sequence length="80" mass="8732">MSDRNDDSRYEGLRMALKAFSLLGGMGIYLVVFVGICVFLGNLADTCFALGYTGKLLGIIVGFPGAIYTMYRQLKQGNLL</sequence>
<keyword evidence="1" id="KW-0472">Membrane</keyword>
<keyword evidence="1" id="KW-1133">Transmembrane helix</keyword>
<organism evidence="2 3">
    <name type="scientific">Selenomonas montiformis</name>
    <dbReference type="NCBI Taxonomy" id="2652285"/>
    <lineage>
        <taxon>Bacteria</taxon>
        <taxon>Bacillati</taxon>
        <taxon>Bacillota</taxon>
        <taxon>Negativicutes</taxon>
        <taxon>Selenomonadales</taxon>
        <taxon>Selenomonadaceae</taxon>
        <taxon>Selenomonas</taxon>
    </lineage>
</organism>
<feature type="transmembrane region" description="Helical" evidence="1">
    <location>
        <begin position="20"/>
        <end position="43"/>
    </location>
</feature>
<dbReference type="AlphaFoldDB" id="A0A6I2UUP9"/>
<keyword evidence="1" id="KW-0812">Transmembrane</keyword>
<gene>
    <name evidence="2" type="ORF">FYJ78_01220</name>
</gene>
<reference evidence="2 3" key="1">
    <citation type="submission" date="2019-08" db="EMBL/GenBank/DDBJ databases">
        <title>In-depth cultivation of the pig gut microbiome towards novel bacterial diversity and tailored functional studies.</title>
        <authorList>
            <person name="Wylensek D."/>
            <person name="Hitch T.C.A."/>
            <person name="Clavel T."/>
        </authorList>
    </citation>
    <scope>NUCLEOTIDE SEQUENCE [LARGE SCALE GENOMIC DNA]</scope>
    <source>
        <strain evidence="3">WCA-380-WT-3B3</strain>
    </source>
</reference>
<comment type="caution">
    <text evidence="2">The sequence shown here is derived from an EMBL/GenBank/DDBJ whole genome shotgun (WGS) entry which is preliminary data.</text>
</comment>
<proteinExistence type="predicted"/>
<accession>A0A6I2UUP9</accession>
<protein>
    <submittedName>
        <fullName evidence="2">AtpZ/AtpI family protein</fullName>
    </submittedName>
</protein>
<feature type="transmembrane region" description="Helical" evidence="1">
    <location>
        <begin position="49"/>
        <end position="71"/>
    </location>
</feature>
<dbReference type="RefSeq" id="WP_154619566.1">
    <property type="nucleotide sequence ID" value="NZ_CBCTNG010000005.1"/>
</dbReference>
<dbReference type="EMBL" id="VUNL01000001">
    <property type="protein sequence ID" value="MSV23830.1"/>
    <property type="molecule type" value="Genomic_DNA"/>
</dbReference>
<evidence type="ECO:0000313" key="3">
    <source>
        <dbReference type="Proteomes" id="UP000430222"/>
    </source>
</evidence>
<dbReference type="Pfam" id="PF09527">
    <property type="entry name" value="ATPase_gene1"/>
    <property type="match status" value="1"/>
</dbReference>